<evidence type="ECO:0000313" key="5">
    <source>
        <dbReference type="EMBL" id="MFC6282670.1"/>
    </source>
</evidence>
<evidence type="ECO:0000259" key="4">
    <source>
        <dbReference type="Pfam" id="PF01965"/>
    </source>
</evidence>
<keyword evidence="2" id="KW-0456">Lyase</keyword>
<dbReference type="Pfam" id="PF01965">
    <property type="entry name" value="DJ-1_PfpI"/>
    <property type="match status" value="1"/>
</dbReference>
<evidence type="ECO:0000256" key="3">
    <source>
        <dbReference type="ARBA" id="ARBA00038493"/>
    </source>
</evidence>
<dbReference type="Gene3D" id="3.40.50.880">
    <property type="match status" value="1"/>
</dbReference>
<dbReference type="PANTHER" id="PTHR48094:SF11">
    <property type="entry name" value="GLUTATHIONE-INDEPENDENT GLYOXALASE HSP31-RELATED"/>
    <property type="match status" value="1"/>
</dbReference>
<dbReference type="CDD" id="cd03141">
    <property type="entry name" value="GATase1_Hsp31_like"/>
    <property type="match status" value="1"/>
</dbReference>
<evidence type="ECO:0000256" key="1">
    <source>
        <dbReference type="ARBA" id="ARBA00023016"/>
    </source>
</evidence>
<reference evidence="6" key="1">
    <citation type="journal article" date="2019" name="Int. J. Syst. Evol. Microbiol.">
        <title>The Global Catalogue of Microorganisms (GCM) 10K type strain sequencing project: providing services to taxonomists for standard genome sequencing and annotation.</title>
        <authorList>
            <consortium name="The Broad Institute Genomics Platform"/>
            <consortium name="The Broad Institute Genome Sequencing Center for Infectious Disease"/>
            <person name="Wu L."/>
            <person name="Ma J."/>
        </authorList>
    </citation>
    <scope>NUCLEOTIDE SEQUENCE [LARGE SCALE GENOMIC DNA]</scope>
    <source>
        <strain evidence="6">CCUG 39402</strain>
    </source>
</reference>
<dbReference type="InterPro" id="IPR029062">
    <property type="entry name" value="Class_I_gatase-like"/>
</dbReference>
<name>A0ABW1TZI8_9BURK</name>
<proteinExistence type="inferred from homology"/>
<dbReference type="InterPro" id="IPR002818">
    <property type="entry name" value="DJ-1/PfpI"/>
</dbReference>
<keyword evidence="6" id="KW-1185">Reference proteome</keyword>
<dbReference type="RefSeq" id="WP_371434827.1">
    <property type="nucleotide sequence ID" value="NZ_JBHSRS010000079.1"/>
</dbReference>
<evidence type="ECO:0000256" key="2">
    <source>
        <dbReference type="ARBA" id="ARBA00023239"/>
    </source>
</evidence>
<sequence length="274" mass="29066">MYVVLTIAVVLVLFLWLGLPALLRAFGLHPAYPGQLYTLPGGRALVITTSHATLGEGGKATGVFGSEMTAPYYAFLDAGMQVDLASIRGGEIPIEPDSFRWFLAAPSDKRYLKDETFQAKVKASSRIDALDFSQYDIIFLAGGWGAAYDLGTSSVLGQKITQAWAAGKVIGGVCHGPLGLLLATETNGEPLVKGKRLTAVTNRQVKQLGITITPQHPERELRAAGALFESASAALEPFANLTVVDGRLVTGQNQNAGVETAQKMLRAAGGKPRP</sequence>
<evidence type="ECO:0000313" key="6">
    <source>
        <dbReference type="Proteomes" id="UP001596270"/>
    </source>
</evidence>
<dbReference type="EMBL" id="JBHSRS010000079">
    <property type="protein sequence ID" value="MFC6282670.1"/>
    <property type="molecule type" value="Genomic_DNA"/>
</dbReference>
<dbReference type="InterPro" id="IPR050325">
    <property type="entry name" value="Prot/Nucl_acid_deglycase"/>
</dbReference>
<dbReference type="SUPFAM" id="SSF52317">
    <property type="entry name" value="Class I glutamine amidotransferase-like"/>
    <property type="match status" value="1"/>
</dbReference>
<protein>
    <submittedName>
        <fullName evidence="5">Type 1 glutamine amidotransferase domain-containing protein</fullName>
    </submittedName>
</protein>
<keyword evidence="1" id="KW-0346">Stress response</keyword>
<dbReference type="PANTHER" id="PTHR48094">
    <property type="entry name" value="PROTEIN/NUCLEIC ACID DEGLYCASE DJ-1-RELATED"/>
    <property type="match status" value="1"/>
</dbReference>
<comment type="similarity">
    <text evidence="3">Belongs to the peptidase C56 family. HSP31-like subfamily.</text>
</comment>
<dbReference type="Proteomes" id="UP001596270">
    <property type="component" value="Unassembled WGS sequence"/>
</dbReference>
<keyword evidence="5" id="KW-0315">Glutamine amidotransferase</keyword>
<accession>A0ABW1TZI8</accession>
<comment type="caution">
    <text evidence="5">The sequence shown here is derived from an EMBL/GenBank/DDBJ whole genome shotgun (WGS) entry which is preliminary data.</text>
</comment>
<feature type="domain" description="DJ-1/PfpI" evidence="4">
    <location>
        <begin position="65"/>
        <end position="266"/>
    </location>
</feature>
<organism evidence="5 6">
    <name type="scientific">Polaromonas aquatica</name>
    <dbReference type="NCBI Taxonomy" id="332657"/>
    <lineage>
        <taxon>Bacteria</taxon>
        <taxon>Pseudomonadati</taxon>
        <taxon>Pseudomonadota</taxon>
        <taxon>Betaproteobacteria</taxon>
        <taxon>Burkholderiales</taxon>
        <taxon>Comamonadaceae</taxon>
        <taxon>Polaromonas</taxon>
    </lineage>
</organism>
<gene>
    <name evidence="5" type="ORF">ACFQND_15700</name>
</gene>